<dbReference type="CDD" id="cd17932">
    <property type="entry name" value="DEXQc_UvrD"/>
    <property type="match status" value="1"/>
</dbReference>
<keyword evidence="15" id="KW-1185">Reference proteome</keyword>
<dbReference type="Proteomes" id="UP000199639">
    <property type="component" value="Unassembled WGS sequence"/>
</dbReference>
<dbReference type="PANTHER" id="PTHR11070:SF59">
    <property type="entry name" value="DNA 3'-5' HELICASE"/>
    <property type="match status" value="1"/>
</dbReference>
<dbReference type="InterPro" id="IPR013986">
    <property type="entry name" value="DExx_box_DNA_helicase_dom_sf"/>
</dbReference>
<keyword evidence="3 10" id="KW-0378">Hydrolase</keyword>
<evidence type="ECO:0000256" key="2">
    <source>
        <dbReference type="ARBA" id="ARBA00022741"/>
    </source>
</evidence>
<dbReference type="Proteomes" id="UP000298252">
    <property type="component" value="Unassembled WGS sequence"/>
</dbReference>
<gene>
    <name evidence="13" type="ORF">E3O21_10095</name>
    <name evidence="12" type="ORF">SAMN05216368_1107</name>
</gene>
<feature type="binding site" evidence="10">
    <location>
        <begin position="23"/>
        <end position="30"/>
    </location>
    <ligand>
        <name>ATP</name>
        <dbReference type="ChEBI" id="CHEBI:30616"/>
    </ligand>
</feature>
<dbReference type="PROSITE" id="PS51198">
    <property type="entry name" value="UVRD_HELICASE_ATP_BIND"/>
    <property type="match status" value="1"/>
</dbReference>
<keyword evidence="2 10" id="KW-0547">Nucleotide-binding</keyword>
<comment type="similarity">
    <text evidence="1">Belongs to the helicase family. UvrD subfamily.</text>
</comment>
<organism evidence="12 14">
    <name type="scientific">Cryobacterium flavum</name>
    <dbReference type="NCBI Taxonomy" id="1424659"/>
    <lineage>
        <taxon>Bacteria</taxon>
        <taxon>Bacillati</taxon>
        <taxon>Actinomycetota</taxon>
        <taxon>Actinomycetes</taxon>
        <taxon>Micrococcales</taxon>
        <taxon>Microbacteriaceae</taxon>
        <taxon>Cryobacterium</taxon>
    </lineage>
</organism>
<dbReference type="InterPro" id="IPR000212">
    <property type="entry name" value="DNA_helicase_UvrD/REP"/>
</dbReference>
<dbReference type="EMBL" id="FNIB01000010">
    <property type="protein sequence ID" value="SDO08100.1"/>
    <property type="molecule type" value="Genomic_DNA"/>
</dbReference>
<dbReference type="Pfam" id="PF00580">
    <property type="entry name" value="UvrD-helicase"/>
    <property type="match status" value="1"/>
</dbReference>
<accession>A0A4R8V555</accession>
<evidence type="ECO:0000313" key="15">
    <source>
        <dbReference type="Proteomes" id="UP000298252"/>
    </source>
</evidence>
<evidence type="ECO:0000256" key="9">
    <source>
        <dbReference type="ARBA" id="ARBA00048988"/>
    </source>
</evidence>
<dbReference type="PANTHER" id="PTHR11070">
    <property type="entry name" value="UVRD / RECB / PCRA DNA HELICASE FAMILY MEMBER"/>
    <property type="match status" value="1"/>
</dbReference>
<keyword evidence="6" id="KW-0413">Isomerase</keyword>
<evidence type="ECO:0000313" key="13">
    <source>
        <dbReference type="EMBL" id="TFB76750.1"/>
    </source>
</evidence>
<dbReference type="Gene3D" id="1.10.10.160">
    <property type="match status" value="1"/>
</dbReference>
<dbReference type="EC" id="5.6.2.4" evidence="8"/>
<evidence type="ECO:0000256" key="5">
    <source>
        <dbReference type="ARBA" id="ARBA00022840"/>
    </source>
</evidence>
<proteinExistence type="inferred from homology"/>
<evidence type="ECO:0000313" key="14">
    <source>
        <dbReference type="Proteomes" id="UP000199639"/>
    </source>
</evidence>
<dbReference type="GO" id="GO:0033202">
    <property type="term" value="C:DNA helicase complex"/>
    <property type="evidence" value="ECO:0007669"/>
    <property type="project" value="TreeGrafter"/>
</dbReference>
<evidence type="ECO:0000313" key="12">
    <source>
        <dbReference type="EMBL" id="SDO08100.1"/>
    </source>
</evidence>
<dbReference type="Gene3D" id="3.40.50.300">
    <property type="entry name" value="P-loop containing nucleotide triphosphate hydrolases"/>
    <property type="match status" value="2"/>
</dbReference>
<dbReference type="InterPro" id="IPR027417">
    <property type="entry name" value="P-loop_NTPase"/>
</dbReference>
<dbReference type="GO" id="GO:0005524">
    <property type="term" value="F:ATP binding"/>
    <property type="evidence" value="ECO:0007669"/>
    <property type="project" value="UniProtKB-UniRule"/>
</dbReference>
<dbReference type="SUPFAM" id="SSF52540">
    <property type="entry name" value="P-loop containing nucleoside triphosphate hydrolases"/>
    <property type="match status" value="1"/>
</dbReference>
<sequence>MFSPTPKQREIRDYPGLDLLVVAPAGCGKTEALALRIQGLLTRGEISAPQKILVTTFSNRARDNLKERLKAYLPPSIMRDRVSVANFHGLAARLIRAHANVIGLDPELTLPESDWVSEQLRTRRASWDDQSQVKAALQKTKQQALTDDQVEVELERLGIGMALDIEQLRKVEGRLTYDDLPRLAELILSNEHVAALYVAHFGAVVVDEYQDLTPQQLRIVNYIGYGRTTYAGDLAQGIYGFAGAAPSEIDSAVRDECATVIEFSESHRSSPAVINMVNSLASLTAGQALTCADPATWPSGGLAGSVAHKSADAEAAWIVKIARALLLRAPGQRIGVIARTGPRRRFVDEAIAQTDLPHFRWDDGVLDTDTAKLIKAMLARFDLAGYSGASDKMAFLRKAAGIETIVDVDILKGTVDALGWVDDLLNASVSPQDIRSRIKIGDASTLITSAGVHLLSGHVGKGQQFDWVVVVGVEEDFIPFSMAATPDQITEEARVLSVMVSRARHGAILSRATSVPTNAGYARARQPSRFLAQIASSNPLNAADLVTWFREADWEAISVR</sequence>
<dbReference type="AlphaFoldDB" id="A0A4R8V555"/>
<evidence type="ECO:0000256" key="1">
    <source>
        <dbReference type="ARBA" id="ARBA00009922"/>
    </source>
</evidence>
<protein>
    <recommendedName>
        <fullName evidence="8">DNA 3'-5' helicase</fullName>
        <ecNumber evidence="8">5.6.2.4</ecNumber>
    </recommendedName>
</protein>
<evidence type="ECO:0000256" key="10">
    <source>
        <dbReference type="PROSITE-ProRule" id="PRU00560"/>
    </source>
</evidence>
<dbReference type="STRING" id="1424659.SAMN05216368_1107"/>
<dbReference type="Pfam" id="PF13361">
    <property type="entry name" value="UvrD_C"/>
    <property type="match status" value="1"/>
</dbReference>
<dbReference type="GO" id="GO:0016787">
    <property type="term" value="F:hydrolase activity"/>
    <property type="evidence" value="ECO:0007669"/>
    <property type="project" value="UniProtKB-UniRule"/>
</dbReference>
<evidence type="ECO:0000256" key="7">
    <source>
        <dbReference type="ARBA" id="ARBA00034617"/>
    </source>
</evidence>
<dbReference type="InterPro" id="IPR014017">
    <property type="entry name" value="DNA_helicase_UvrD-like_C"/>
</dbReference>
<dbReference type="GO" id="GO:0005829">
    <property type="term" value="C:cytosol"/>
    <property type="evidence" value="ECO:0007669"/>
    <property type="project" value="TreeGrafter"/>
</dbReference>
<dbReference type="GO" id="GO:0043138">
    <property type="term" value="F:3'-5' DNA helicase activity"/>
    <property type="evidence" value="ECO:0007669"/>
    <property type="project" value="UniProtKB-EC"/>
</dbReference>
<dbReference type="GO" id="GO:0000725">
    <property type="term" value="P:recombinational repair"/>
    <property type="evidence" value="ECO:0007669"/>
    <property type="project" value="TreeGrafter"/>
</dbReference>
<evidence type="ECO:0000256" key="3">
    <source>
        <dbReference type="ARBA" id="ARBA00022801"/>
    </source>
</evidence>
<comment type="catalytic activity">
    <reaction evidence="9">
        <text>ATP + H2O = ADP + phosphate + H(+)</text>
        <dbReference type="Rhea" id="RHEA:13065"/>
        <dbReference type="ChEBI" id="CHEBI:15377"/>
        <dbReference type="ChEBI" id="CHEBI:15378"/>
        <dbReference type="ChEBI" id="CHEBI:30616"/>
        <dbReference type="ChEBI" id="CHEBI:43474"/>
        <dbReference type="ChEBI" id="CHEBI:456216"/>
        <dbReference type="EC" id="5.6.2.4"/>
    </reaction>
</comment>
<evidence type="ECO:0000256" key="4">
    <source>
        <dbReference type="ARBA" id="ARBA00022806"/>
    </source>
</evidence>
<evidence type="ECO:0000256" key="6">
    <source>
        <dbReference type="ARBA" id="ARBA00023235"/>
    </source>
</evidence>
<reference evidence="13 15" key="2">
    <citation type="submission" date="2019-03" db="EMBL/GenBank/DDBJ databases">
        <title>Genomics of glacier-inhabiting Cryobacterium strains.</title>
        <authorList>
            <person name="Liu Q."/>
            <person name="Xin Y.-H."/>
        </authorList>
    </citation>
    <scope>NUCLEOTIDE SEQUENCE [LARGE SCALE GENOMIC DNA]</scope>
    <source>
        <strain evidence="13 15">Hh8</strain>
    </source>
</reference>
<dbReference type="InterPro" id="IPR014016">
    <property type="entry name" value="UvrD-like_ATP-bd"/>
</dbReference>
<evidence type="ECO:0000256" key="8">
    <source>
        <dbReference type="ARBA" id="ARBA00034808"/>
    </source>
</evidence>
<reference evidence="12 14" key="1">
    <citation type="submission" date="2016-10" db="EMBL/GenBank/DDBJ databases">
        <authorList>
            <person name="Varghese N."/>
            <person name="Submissions S."/>
        </authorList>
    </citation>
    <scope>NUCLEOTIDE SEQUENCE [LARGE SCALE GENOMIC DNA]</scope>
    <source>
        <strain evidence="12 14">CGMCC 1.11215</strain>
    </source>
</reference>
<keyword evidence="4 10" id="KW-0347">Helicase</keyword>
<dbReference type="EMBL" id="SOFD01000026">
    <property type="protein sequence ID" value="TFB76750.1"/>
    <property type="molecule type" value="Genomic_DNA"/>
</dbReference>
<comment type="catalytic activity">
    <reaction evidence="7">
        <text>Couples ATP hydrolysis with the unwinding of duplex DNA by translocating in the 3'-5' direction.</text>
        <dbReference type="EC" id="5.6.2.4"/>
    </reaction>
</comment>
<keyword evidence="5 10" id="KW-0067">ATP-binding</keyword>
<dbReference type="RefSeq" id="WP_092341465.1">
    <property type="nucleotide sequence ID" value="NZ_FNIB01000010.1"/>
</dbReference>
<feature type="domain" description="UvrD-like helicase ATP-binding" evidence="11">
    <location>
        <begin position="2"/>
        <end position="270"/>
    </location>
</feature>
<evidence type="ECO:0000259" key="11">
    <source>
        <dbReference type="PROSITE" id="PS51198"/>
    </source>
</evidence>
<dbReference type="GO" id="GO:0003677">
    <property type="term" value="F:DNA binding"/>
    <property type="evidence" value="ECO:0007669"/>
    <property type="project" value="InterPro"/>
</dbReference>
<name>A0A4R8V555_9MICO</name>